<sequence length="339" mass="35992">MQLRVIDAFRGTRVLSALSTLPPERRISLSPLVANLAGRRLSLLPPSSSLAAARTGGDDDPRTGLKLARPQAKRPICAPLATLEPEVALGFRVNPEPPAGLAGPVHPQPTQSSRSPFHGSPILPDWGALSGPTSSLLPSLILPLHLHATSGSPRRVSSSTPSALILAFYSTSPRQIALAPFLHCSSFFCPFLTVSSSASLFVYPSLRPSVRPSVHPSIHPSIHPSSCIRPIISPPGQLSVEVPFLRPTRGVCPFYALCTRRPDSFLLCSSFSNSVSSSSSNHHPSFIRRPLISPLLVASAGSLVRALLRCTVAHSSPLTASIVPTSSFTIYACTHTAVR</sequence>
<organism evidence="1 2">
    <name type="scientific">Protopolystoma xenopodis</name>
    <dbReference type="NCBI Taxonomy" id="117903"/>
    <lineage>
        <taxon>Eukaryota</taxon>
        <taxon>Metazoa</taxon>
        <taxon>Spiralia</taxon>
        <taxon>Lophotrochozoa</taxon>
        <taxon>Platyhelminthes</taxon>
        <taxon>Monogenea</taxon>
        <taxon>Polyopisthocotylea</taxon>
        <taxon>Polystomatidea</taxon>
        <taxon>Polystomatidae</taxon>
        <taxon>Protopolystoma</taxon>
    </lineage>
</organism>
<comment type="caution">
    <text evidence="1">The sequence shown here is derived from an EMBL/GenBank/DDBJ whole genome shotgun (WGS) entry which is preliminary data.</text>
</comment>
<keyword evidence="2" id="KW-1185">Reference proteome</keyword>
<dbReference type="EMBL" id="CAAALY010003275">
    <property type="protein sequence ID" value="VEL08153.1"/>
    <property type="molecule type" value="Genomic_DNA"/>
</dbReference>
<evidence type="ECO:0000313" key="2">
    <source>
        <dbReference type="Proteomes" id="UP000784294"/>
    </source>
</evidence>
<dbReference type="AlphaFoldDB" id="A0A448WC45"/>
<reference evidence="1" key="1">
    <citation type="submission" date="2018-11" db="EMBL/GenBank/DDBJ databases">
        <authorList>
            <consortium name="Pathogen Informatics"/>
        </authorList>
    </citation>
    <scope>NUCLEOTIDE SEQUENCE</scope>
</reference>
<gene>
    <name evidence="1" type="ORF">PXEA_LOCUS1593</name>
</gene>
<name>A0A448WC45_9PLAT</name>
<dbReference type="Proteomes" id="UP000784294">
    <property type="component" value="Unassembled WGS sequence"/>
</dbReference>
<evidence type="ECO:0000313" key="1">
    <source>
        <dbReference type="EMBL" id="VEL08153.1"/>
    </source>
</evidence>
<protein>
    <submittedName>
        <fullName evidence="1">Uncharacterized protein</fullName>
    </submittedName>
</protein>
<proteinExistence type="predicted"/>
<accession>A0A448WC45</accession>
<feature type="non-terminal residue" evidence="1">
    <location>
        <position position="1"/>
    </location>
</feature>